<feature type="compositionally biased region" description="Polar residues" evidence="1">
    <location>
        <begin position="57"/>
        <end position="69"/>
    </location>
</feature>
<keyword evidence="3" id="KW-1185">Reference proteome</keyword>
<dbReference type="Proteomes" id="UP000230233">
    <property type="component" value="Chromosome X"/>
</dbReference>
<evidence type="ECO:0000256" key="1">
    <source>
        <dbReference type="SAM" id="MobiDB-lite"/>
    </source>
</evidence>
<organism evidence="2 3">
    <name type="scientific">Caenorhabditis nigoni</name>
    <dbReference type="NCBI Taxonomy" id="1611254"/>
    <lineage>
        <taxon>Eukaryota</taxon>
        <taxon>Metazoa</taxon>
        <taxon>Ecdysozoa</taxon>
        <taxon>Nematoda</taxon>
        <taxon>Chromadorea</taxon>
        <taxon>Rhabditida</taxon>
        <taxon>Rhabditina</taxon>
        <taxon>Rhabditomorpha</taxon>
        <taxon>Rhabditoidea</taxon>
        <taxon>Rhabditidae</taxon>
        <taxon>Peloderinae</taxon>
        <taxon>Caenorhabditis</taxon>
    </lineage>
</organism>
<sequence>MSDELYTWAERKASNYLNLVDNQYTGLQTMLDYKGVINNITGFAKKNFGGVLRQAGFSSSDNGASTSQQAEERGRNINRTTDHVRLTSEEARTSPLVACEAREDGIYTDENDCGSPFEVVSKEDIEKLSNIVEKKEEVDQKKKKRSRRELNIPQRDMFAPDFKLMPDEDLPGFSPIDSEWSSSEDESLEAERISLEAERISREFPAFVNQDQPPPSKPLTPQICGLNPDIPNEYDPVIGIISIQGVRIPRSKPIDIVKPSEPRAPFFGANSELHVMLIVERMYDVFKERIRNHGKVMALSLLAQVADMFTAGHMCGRFVPVELADGSIFFYDYETVSFITKPELIDLLSGCEEKHEDFSIAASVPAMFFRESKEGVLRRSKEYNDLMDRKKIYLRRKDYMKNGVIDLDFDIQEFPLSEITVEQKQIIENKLGKVFVDHEEMEKLFRTISQDIEDAERFQGHSYVRRSTLAMFDARVRIPSVVN</sequence>
<evidence type="ECO:0000313" key="2">
    <source>
        <dbReference type="EMBL" id="PIC15644.1"/>
    </source>
</evidence>
<dbReference type="AlphaFoldDB" id="A0A2G5SKK8"/>
<accession>A0A2G5SKK8</accession>
<name>A0A2G5SKK8_9PELO</name>
<feature type="region of interest" description="Disordered" evidence="1">
    <location>
        <begin position="57"/>
        <end position="84"/>
    </location>
</feature>
<proteinExistence type="predicted"/>
<comment type="caution">
    <text evidence="2">The sequence shown here is derived from an EMBL/GenBank/DDBJ whole genome shotgun (WGS) entry which is preliminary data.</text>
</comment>
<feature type="compositionally biased region" description="Basic and acidic residues" evidence="1">
    <location>
        <begin position="70"/>
        <end position="84"/>
    </location>
</feature>
<dbReference type="EMBL" id="PDUG01000006">
    <property type="protein sequence ID" value="PIC15644.1"/>
    <property type="molecule type" value="Genomic_DNA"/>
</dbReference>
<reference evidence="3" key="1">
    <citation type="submission" date="2017-10" db="EMBL/GenBank/DDBJ databases">
        <title>Rapid genome shrinkage in a self-fertile nematode reveals novel sperm competition proteins.</title>
        <authorList>
            <person name="Yin D."/>
            <person name="Schwarz E.M."/>
            <person name="Thomas C.G."/>
            <person name="Felde R.L."/>
            <person name="Korf I.F."/>
            <person name="Cutter A.D."/>
            <person name="Schartner C.M."/>
            <person name="Ralston E.J."/>
            <person name="Meyer B.J."/>
            <person name="Haag E.S."/>
        </authorList>
    </citation>
    <scope>NUCLEOTIDE SEQUENCE [LARGE SCALE GENOMIC DNA]</scope>
    <source>
        <strain evidence="3">JU1422</strain>
    </source>
</reference>
<evidence type="ECO:0000313" key="3">
    <source>
        <dbReference type="Proteomes" id="UP000230233"/>
    </source>
</evidence>
<dbReference type="OrthoDB" id="5799451at2759"/>
<protein>
    <submittedName>
        <fullName evidence="2">Uncharacterized protein</fullName>
    </submittedName>
</protein>
<gene>
    <name evidence="2" type="primary">Cni-W03G11.4</name>
    <name evidence="2" type="synonym">Cnig_chr_X.g22540</name>
    <name evidence="2" type="ORF">B9Z55_022540</name>
</gene>